<dbReference type="GO" id="GO:0006635">
    <property type="term" value="P:fatty acid beta-oxidation"/>
    <property type="evidence" value="ECO:0007669"/>
    <property type="project" value="UniProtKB-UniPathway"/>
</dbReference>
<dbReference type="PANTHER" id="PTHR43437:SF3">
    <property type="entry name" value="HYDROXYACYL-THIOESTER DEHYDRATASE TYPE 2, MITOCHONDRIAL"/>
    <property type="match status" value="1"/>
</dbReference>
<protein>
    <submittedName>
        <fullName evidence="3">Putative MaoC domain protein dehydratase</fullName>
    </submittedName>
</protein>
<dbReference type="InterPro" id="IPR002347">
    <property type="entry name" value="SDR_fam"/>
</dbReference>
<dbReference type="EMBL" id="LVJN01000015">
    <property type="protein sequence ID" value="OSM07126.1"/>
    <property type="molecule type" value="Genomic_DNA"/>
</dbReference>
<dbReference type="Gene3D" id="3.40.50.720">
    <property type="entry name" value="NAD(P)-binding Rossmann-like Domain"/>
    <property type="match status" value="1"/>
</dbReference>
<sequence length="490" mass="52429">MEIDKPNGFTEQEQRAFARLSGDVNPIHLDAATARRTPFGRPIAHGVHVVLWALEQAMAQWDEASGARWRLQRLRTQFTLPLRVGEPLRLRLNANQPQTCELEVLDRFGQSAMSIHAVFEPAQSALTPPRDDDPPVEQPQDAELATLVGQTVRPPLHLSPSGAAALLPTLSRMLEPAQLAFLAACSAVVGMRAPGLRSLFLKLALEWDAAVDLSDAQGAQYEYGVTGLKMRGSLAAIGVAGAGLRGELLAQRRPEGVEQPAAAELAALLEGNKPFTNCRALVVGGSRGLGEVAAKLLALGGAEALLTSRSSGGSAQKVVEEIQALGGRARAIALDIADPAGLPEQLDGRAPDLLAYFATPPIFVAAPGHFSAQMFRYYTDYYVDGFLNLLDTLAPLGLRGMRILYPSTAALDASRSPELGPYAAAKAAGEQLGLHAQRCWGVRAHMPRWPRLETDQTLSLTWGPAQENPSGAILLQALMHTWGARADSPE</sequence>
<accession>A0A1Y2K9G4</accession>
<dbReference type="STRING" id="1434232.MAIT1_03962"/>
<proteinExistence type="predicted"/>
<dbReference type="GO" id="GO:0019171">
    <property type="term" value="F:(3R)-hydroxyacyl-[acyl-carrier-protein] dehydratase activity"/>
    <property type="evidence" value="ECO:0007669"/>
    <property type="project" value="TreeGrafter"/>
</dbReference>
<dbReference type="UniPathway" id="UPA00659"/>
<dbReference type="PANTHER" id="PTHR43437">
    <property type="entry name" value="HYDROXYACYL-THIOESTER DEHYDRATASE TYPE 2, MITOCHONDRIAL-RELATED"/>
    <property type="match status" value="1"/>
</dbReference>
<comment type="caution">
    <text evidence="3">The sequence shown here is derived from an EMBL/GenBank/DDBJ whole genome shotgun (WGS) entry which is preliminary data.</text>
</comment>
<dbReference type="GO" id="GO:0004300">
    <property type="term" value="F:enoyl-CoA hydratase activity"/>
    <property type="evidence" value="ECO:0007669"/>
    <property type="project" value="UniProtKB-ARBA"/>
</dbReference>
<dbReference type="SUPFAM" id="SSF54637">
    <property type="entry name" value="Thioesterase/thiol ester dehydrase-isomerase"/>
    <property type="match status" value="1"/>
</dbReference>
<gene>
    <name evidence="3" type="ORF">MAIT1_03962</name>
</gene>
<dbReference type="InterPro" id="IPR050965">
    <property type="entry name" value="UPF0336/Enoyl-CoA_hydratase"/>
</dbReference>
<evidence type="ECO:0000259" key="2">
    <source>
        <dbReference type="Pfam" id="PF01575"/>
    </source>
</evidence>
<evidence type="ECO:0000313" key="4">
    <source>
        <dbReference type="Proteomes" id="UP000194003"/>
    </source>
</evidence>
<dbReference type="InterPro" id="IPR002539">
    <property type="entry name" value="MaoC-like_dom"/>
</dbReference>
<dbReference type="SUPFAM" id="SSF51735">
    <property type="entry name" value="NAD(P)-binding Rossmann-fold domains"/>
    <property type="match status" value="1"/>
</dbReference>
<comment type="pathway">
    <text evidence="1">Lipid metabolism; fatty acid beta-oxidation.</text>
</comment>
<evidence type="ECO:0000256" key="1">
    <source>
        <dbReference type="ARBA" id="ARBA00005005"/>
    </source>
</evidence>
<dbReference type="Proteomes" id="UP000194003">
    <property type="component" value="Unassembled WGS sequence"/>
</dbReference>
<dbReference type="GO" id="GO:0006633">
    <property type="term" value="P:fatty acid biosynthetic process"/>
    <property type="evidence" value="ECO:0007669"/>
    <property type="project" value="TreeGrafter"/>
</dbReference>
<reference evidence="3 4" key="1">
    <citation type="journal article" date="2016" name="BMC Genomics">
        <title>Combined genomic and structural analyses of a cultured magnetotactic bacterium reveals its niche adaptation to a dynamic environment.</title>
        <authorList>
            <person name="Araujo A.C."/>
            <person name="Morillo V."/>
            <person name="Cypriano J."/>
            <person name="Teixeira L.C."/>
            <person name="Leao P."/>
            <person name="Lyra S."/>
            <person name="Almeida L.G."/>
            <person name="Bazylinski D.A."/>
            <person name="Vasconcellos A.T."/>
            <person name="Abreu F."/>
            <person name="Lins U."/>
        </authorList>
    </citation>
    <scope>NUCLEOTIDE SEQUENCE [LARGE SCALE GENOMIC DNA]</scope>
    <source>
        <strain evidence="3 4">IT-1</strain>
    </source>
</reference>
<dbReference type="CDD" id="cd05233">
    <property type="entry name" value="SDR_c"/>
    <property type="match status" value="1"/>
</dbReference>
<organism evidence="3 4">
    <name type="scientific">Magnetofaba australis IT-1</name>
    <dbReference type="NCBI Taxonomy" id="1434232"/>
    <lineage>
        <taxon>Bacteria</taxon>
        <taxon>Pseudomonadati</taxon>
        <taxon>Pseudomonadota</taxon>
        <taxon>Magnetococcia</taxon>
        <taxon>Magnetococcales</taxon>
        <taxon>Magnetococcaceae</taxon>
        <taxon>Magnetofaba</taxon>
    </lineage>
</organism>
<name>A0A1Y2K9G4_9PROT</name>
<dbReference type="InterPro" id="IPR036291">
    <property type="entry name" value="NAD(P)-bd_dom_sf"/>
</dbReference>
<evidence type="ECO:0000313" key="3">
    <source>
        <dbReference type="EMBL" id="OSM07126.1"/>
    </source>
</evidence>
<dbReference type="CDD" id="cd03441">
    <property type="entry name" value="R_hydratase_like"/>
    <property type="match status" value="1"/>
</dbReference>
<dbReference type="AlphaFoldDB" id="A0A1Y2K9G4"/>
<dbReference type="Gene3D" id="3.10.129.10">
    <property type="entry name" value="Hotdog Thioesterase"/>
    <property type="match status" value="1"/>
</dbReference>
<keyword evidence="4" id="KW-1185">Reference proteome</keyword>
<dbReference type="RefSeq" id="WP_085441082.1">
    <property type="nucleotide sequence ID" value="NZ_LVJN01000015.1"/>
</dbReference>
<dbReference type="OrthoDB" id="9796589at2"/>
<dbReference type="Pfam" id="PF00106">
    <property type="entry name" value="adh_short"/>
    <property type="match status" value="1"/>
</dbReference>
<feature type="domain" description="MaoC-like" evidence="2">
    <location>
        <begin position="6"/>
        <end position="94"/>
    </location>
</feature>
<dbReference type="Pfam" id="PF01575">
    <property type="entry name" value="MaoC_dehydratas"/>
    <property type="match status" value="1"/>
</dbReference>
<dbReference type="InterPro" id="IPR029069">
    <property type="entry name" value="HotDog_dom_sf"/>
</dbReference>